<feature type="region of interest" description="Disordered" evidence="1">
    <location>
        <begin position="101"/>
        <end position="120"/>
    </location>
</feature>
<feature type="compositionally biased region" description="Polar residues" evidence="1">
    <location>
        <begin position="161"/>
        <end position="176"/>
    </location>
</feature>
<reference evidence="2" key="1">
    <citation type="submission" date="2023-10" db="EMBL/GenBank/DDBJ databases">
        <title>Genome assembly of Pristionchus species.</title>
        <authorList>
            <person name="Yoshida K."/>
            <person name="Sommer R.J."/>
        </authorList>
    </citation>
    <scope>NUCLEOTIDE SEQUENCE</scope>
    <source>
        <strain evidence="2">RS0144</strain>
    </source>
</reference>
<evidence type="ECO:0000313" key="2">
    <source>
        <dbReference type="EMBL" id="GMT03879.1"/>
    </source>
</evidence>
<dbReference type="Proteomes" id="UP001432027">
    <property type="component" value="Unassembled WGS sequence"/>
</dbReference>
<feature type="region of interest" description="Disordered" evidence="1">
    <location>
        <begin position="197"/>
        <end position="269"/>
    </location>
</feature>
<organism evidence="2 3">
    <name type="scientific">Pristionchus entomophagus</name>
    <dbReference type="NCBI Taxonomy" id="358040"/>
    <lineage>
        <taxon>Eukaryota</taxon>
        <taxon>Metazoa</taxon>
        <taxon>Ecdysozoa</taxon>
        <taxon>Nematoda</taxon>
        <taxon>Chromadorea</taxon>
        <taxon>Rhabditida</taxon>
        <taxon>Rhabditina</taxon>
        <taxon>Diplogasteromorpha</taxon>
        <taxon>Diplogasteroidea</taxon>
        <taxon>Neodiplogasteridae</taxon>
        <taxon>Pristionchus</taxon>
    </lineage>
</organism>
<protein>
    <submittedName>
        <fullName evidence="2">Uncharacterized protein</fullName>
    </submittedName>
</protein>
<feature type="compositionally biased region" description="Basic and acidic residues" evidence="1">
    <location>
        <begin position="255"/>
        <end position="269"/>
    </location>
</feature>
<feature type="region of interest" description="Disordered" evidence="1">
    <location>
        <begin position="126"/>
        <end position="177"/>
    </location>
</feature>
<keyword evidence="3" id="KW-1185">Reference proteome</keyword>
<evidence type="ECO:0000256" key="1">
    <source>
        <dbReference type="SAM" id="MobiDB-lite"/>
    </source>
</evidence>
<gene>
    <name evidence="2" type="ORF">PENTCL1PPCAC_26053</name>
</gene>
<feature type="compositionally biased region" description="Basic and acidic residues" evidence="1">
    <location>
        <begin position="229"/>
        <end position="246"/>
    </location>
</feature>
<sequence length="284" mass="30303">KRRNKYRQCWSLRSWNMELIWSSISFSLKAAQQLQKLQSHDAAPAGQPKTYNSLRIERALAAAANSTCPLKTAFAAELRSGLADHQNAPAASSLPSAATAATADAATTPPRAKGAARGEAAAVDTAAIDASPVSREASPRKKIPSDARSRRKRNADASAGQEETSTEGRTTPSENTAAKRLKETTEELSNIAAEIISDSGSAAEAASDGQHEAAIEGRTPPEQTTAAKRGRETTEESSHFATEHITESGSSPEQNRMEALSEAKDEEPKAIFVEEETKCKLCKE</sequence>
<dbReference type="EMBL" id="BTSX01000006">
    <property type="protein sequence ID" value="GMT03879.1"/>
    <property type="molecule type" value="Genomic_DNA"/>
</dbReference>
<dbReference type="AlphaFoldDB" id="A0AAV5UCT2"/>
<feature type="compositionally biased region" description="Low complexity" evidence="1">
    <location>
        <begin position="197"/>
        <end position="208"/>
    </location>
</feature>
<feature type="non-terminal residue" evidence="2">
    <location>
        <position position="1"/>
    </location>
</feature>
<feature type="compositionally biased region" description="Basic and acidic residues" evidence="1">
    <location>
        <begin position="137"/>
        <end position="148"/>
    </location>
</feature>
<comment type="caution">
    <text evidence="2">The sequence shown here is derived from an EMBL/GenBank/DDBJ whole genome shotgun (WGS) entry which is preliminary data.</text>
</comment>
<name>A0AAV5UCT2_9BILA</name>
<evidence type="ECO:0000313" key="3">
    <source>
        <dbReference type="Proteomes" id="UP001432027"/>
    </source>
</evidence>
<accession>A0AAV5UCT2</accession>
<proteinExistence type="predicted"/>
<feature type="non-terminal residue" evidence="2">
    <location>
        <position position="284"/>
    </location>
</feature>